<evidence type="ECO:0000313" key="2">
    <source>
        <dbReference type="EMBL" id="MBB2996477.1"/>
    </source>
</evidence>
<reference evidence="2 3" key="1">
    <citation type="submission" date="2020-08" db="EMBL/GenBank/DDBJ databases">
        <title>Sequencing the genomes of 1000 actinobacteria strains.</title>
        <authorList>
            <person name="Klenk H.-P."/>
        </authorList>
    </citation>
    <scope>NUCLEOTIDE SEQUENCE [LARGE SCALE GENOMIC DNA]</scope>
    <source>
        <strain evidence="2 3">DSM 22826</strain>
    </source>
</reference>
<dbReference type="Gene3D" id="3.40.1440.10">
    <property type="entry name" value="GIY-YIG endonuclease"/>
    <property type="match status" value="1"/>
</dbReference>
<dbReference type="InterPro" id="IPR035901">
    <property type="entry name" value="GIY-YIG_endonuc_sf"/>
</dbReference>
<keyword evidence="3" id="KW-1185">Reference proteome</keyword>
<dbReference type="EMBL" id="JACHVS010000001">
    <property type="protein sequence ID" value="MBB2996477.1"/>
    <property type="molecule type" value="Genomic_DNA"/>
</dbReference>
<dbReference type="RefSeq" id="WP_183511752.1">
    <property type="nucleotide sequence ID" value="NZ_BAABGK010000012.1"/>
</dbReference>
<organism evidence="2 3">
    <name type="scientific">Paeniglutamicibacter cryotolerans</name>
    <dbReference type="NCBI Taxonomy" id="670079"/>
    <lineage>
        <taxon>Bacteria</taxon>
        <taxon>Bacillati</taxon>
        <taxon>Actinomycetota</taxon>
        <taxon>Actinomycetes</taxon>
        <taxon>Micrococcales</taxon>
        <taxon>Micrococcaceae</taxon>
        <taxon>Paeniglutamicibacter</taxon>
    </lineage>
</organism>
<dbReference type="PROSITE" id="PS50164">
    <property type="entry name" value="GIY_YIG"/>
    <property type="match status" value="1"/>
</dbReference>
<evidence type="ECO:0000313" key="3">
    <source>
        <dbReference type="Proteomes" id="UP000523000"/>
    </source>
</evidence>
<feature type="domain" description="GIY-YIG" evidence="1">
    <location>
        <begin position="185"/>
        <end position="280"/>
    </location>
</feature>
<accession>A0A839QKU2</accession>
<dbReference type="SUPFAM" id="SSF82771">
    <property type="entry name" value="GIY-YIG endonuclease"/>
    <property type="match status" value="1"/>
</dbReference>
<dbReference type="CDD" id="cd10446">
    <property type="entry name" value="GIY-YIG_unchar_1"/>
    <property type="match status" value="1"/>
</dbReference>
<protein>
    <recommendedName>
        <fullName evidence="1">GIY-YIG domain-containing protein</fullName>
    </recommendedName>
</protein>
<dbReference type="Proteomes" id="UP000523000">
    <property type="component" value="Unassembled WGS sequence"/>
</dbReference>
<name>A0A839QKU2_9MICC</name>
<evidence type="ECO:0000259" key="1">
    <source>
        <dbReference type="PROSITE" id="PS50164"/>
    </source>
</evidence>
<sequence>MTLTTSAAGKLTLGNFFDATGVDSSQVLLLRHTYTADGLTGPSDLTPEKIHEYVRLQGIDNKIGRTPPFIWMNFIAAGGRRSRFLGAYENHGEIVHERTPTLRCFDLRPTQFLASFQGRLVIEWSKDAVNWAKSAKNTMSFPIMEISDPRPEPFPGFDQLLLTFNELQSVVEDSRYDHWRQALGSVQGIYLIADTKTGRLYVGKADGAERILGRWSNYAKTGHGGNVALRELSELDLTHREHFQFSILRVFGPGASTMEIDASENHYKRALLTRKFGLNRN</sequence>
<gene>
    <name evidence="2" type="ORF">E9229_002668</name>
</gene>
<dbReference type="InterPro" id="IPR000305">
    <property type="entry name" value="GIY-YIG_endonuc"/>
</dbReference>
<proteinExistence type="predicted"/>
<comment type="caution">
    <text evidence="2">The sequence shown here is derived from an EMBL/GenBank/DDBJ whole genome shotgun (WGS) entry which is preliminary data.</text>
</comment>
<dbReference type="AlphaFoldDB" id="A0A839QKU2"/>